<sequence length="755" mass="82882">MKSSDTLLHARGESTFVDDVALPEGRLFAAVCASSIAHGRILSLDAEEARRLPGICGIFTAKDIPGENQVGKTILDEPLLAEGEVRFVGQPIAVAVGESASIAREAVRAIRVEYDPLPAVFDARQAYAEGRLIAPPRTFSLGDVESAWERCRVVVGGTAESGGQEHLYLETQSAFALPTERGGVKVVSSTQSPSMVQLIVARILGLPMHEVEVDVPRLGGAFGGKEDQGTHWAALAALAAWRLKKTVKLVLPRREDIRMTGKRHPYSSDFKIGLDGEGKILAYEVTFYQNGGAAADLSTAILERSLFHATNAYFIPNVKATGISCYTHLPPNTAFRGFGGPQAMFVLESAIFKAAEEMGIEPWEIQKRNLLREGDVFPYGMRVERCRQRRCWEVAERKYGFQSLRHEVQEFNSRNKWLKKGLAFMPVCFGISFTSTFLNQASALVHVYVDGSVSVSTCAVEMGQGVNAKIRQVPAHLFSIRPERIRLETTNTTRIANMPPTAASTGADLNGHATRLACLAILDRLKETAAKSLKGAAPHEIEIREETVYLAGKETELKWESLVGQAYFDRVSLSAQAHYATPGLYFDREKEKGEPFAYHVFGVAIVEVTLDCLRGNYRVDSVRVVHDFGKSLNPCIDLGQMEGGIVQGLGWMLLEELMHDGNGKLLTDTLSTYKVPDIHFAPGEIAVHFLEDSENPPGIFQSKAVGEPPFMYGIGAYFALLKAMKAFRADLPVRFNAPHTPEKVLLSLYGRKHSS</sequence>
<gene>
    <name evidence="3" type="primary">xdhB</name>
    <name evidence="3" type="ORF">DAMNIGENAA_17300</name>
</gene>
<dbReference type="Gene3D" id="3.30.365.10">
    <property type="entry name" value="Aldehyde oxidase/xanthine dehydrogenase, molybdopterin binding domain"/>
    <property type="match status" value="4"/>
</dbReference>
<dbReference type="InterPro" id="IPR036856">
    <property type="entry name" value="Ald_Oxase/Xan_DH_a/b_sf"/>
</dbReference>
<protein>
    <submittedName>
        <fullName evidence="3">Xanthine dehydrogenase molybdopterin binding subunit</fullName>
    </submittedName>
</protein>
<dbReference type="EMBL" id="BSDR01000001">
    <property type="protein sequence ID" value="GLI34297.1"/>
    <property type="molecule type" value="Genomic_DNA"/>
</dbReference>
<dbReference type="FunFam" id="3.30.365.10:FF:000001">
    <property type="entry name" value="Xanthine dehydrogenase oxidase"/>
    <property type="match status" value="1"/>
</dbReference>
<dbReference type="SMART" id="SM01008">
    <property type="entry name" value="Ald_Xan_dh_C"/>
    <property type="match status" value="1"/>
</dbReference>
<dbReference type="Gene3D" id="3.90.1170.50">
    <property type="entry name" value="Aldehyde oxidase/xanthine dehydrogenase, a/b hammerhead"/>
    <property type="match status" value="1"/>
</dbReference>
<evidence type="ECO:0000256" key="1">
    <source>
        <dbReference type="ARBA" id="ARBA00053029"/>
    </source>
</evidence>
<dbReference type="GO" id="GO:0005506">
    <property type="term" value="F:iron ion binding"/>
    <property type="evidence" value="ECO:0007669"/>
    <property type="project" value="InterPro"/>
</dbReference>
<dbReference type="SUPFAM" id="SSF54665">
    <property type="entry name" value="CO dehydrogenase molybdoprotein N-domain-like"/>
    <property type="match status" value="1"/>
</dbReference>
<dbReference type="Pfam" id="PF20256">
    <property type="entry name" value="MoCoBD_2"/>
    <property type="match status" value="1"/>
</dbReference>
<dbReference type="Proteomes" id="UP001144372">
    <property type="component" value="Unassembled WGS sequence"/>
</dbReference>
<evidence type="ECO:0000313" key="3">
    <source>
        <dbReference type="EMBL" id="GLI34297.1"/>
    </source>
</evidence>
<dbReference type="Pfam" id="PF02738">
    <property type="entry name" value="MoCoBD_1"/>
    <property type="match status" value="1"/>
</dbReference>
<dbReference type="InterPro" id="IPR037165">
    <property type="entry name" value="AldOxase/xan_DH_Mopterin-bd_sf"/>
</dbReference>
<name>A0A9W6D1B2_9BACT</name>
<dbReference type="PANTHER" id="PTHR45444">
    <property type="entry name" value="XANTHINE DEHYDROGENASE"/>
    <property type="match status" value="1"/>
</dbReference>
<keyword evidence="4" id="KW-1185">Reference proteome</keyword>
<dbReference type="Pfam" id="PF01315">
    <property type="entry name" value="Ald_Xan_dh_C"/>
    <property type="match status" value="1"/>
</dbReference>
<comment type="caution">
    <text evidence="3">The sequence shown here is derived from an EMBL/GenBank/DDBJ whole genome shotgun (WGS) entry which is preliminary data.</text>
</comment>
<evidence type="ECO:0000313" key="4">
    <source>
        <dbReference type="Proteomes" id="UP001144372"/>
    </source>
</evidence>
<dbReference type="AlphaFoldDB" id="A0A9W6D1B2"/>
<dbReference type="InterPro" id="IPR046867">
    <property type="entry name" value="AldOxase/xan_DH_MoCoBD2"/>
</dbReference>
<dbReference type="SUPFAM" id="SSF56003">
    <property type="entry name" value="Molybdenum cofactor-binding domain"/>
    <property type="match status" value="1"/>
</dbReference>
<dbReference type="PANTHER" id="PTHR45444:SF3">
    <property type="entry name" value="XANTHINE DEHYDROGENASE"/>
    <property type="match status" value="1"/>
</dbReference>
<accession>A0A9W6D1B2</accession>
<dbReference type="RefSeq" id="WP_281793554.1">
    <property type="nucleotide sequence ID" value="NZ_BSDR01000001.1"/>
</dbReference>
<dbReference type="InterPro" id="IPR000674">
    <property type="entry name" value="Ald_Oxase/Xan_DH_a/b"/>
</dbReference>
<evidence type="ECO:0000259" key="2">
    <source>
        <dbReference type="SMART" id="SM01008"/>
    </source>
</evidence>
<reference evidence="3" key="1">
    <citation type="submission" date="2022-12" db="EMBL/GenBank/DDBJ databases">
        <title>Reference genome sequencing for broad-spectrum identification of bacterial and archaeal isolates by mass spectrometry.</title>
        <authorList>
            <person name="Sekiguchi Y."/>
            <person name="Tourlousse D.M."/>
        </authorList>
    </citation>
    <scope>NUCLEOTIDE SEQUENCE</scope>
    <source>
        <strain evidence="3">ASRB1</strain>
    </source>
</reference>
<proteinExistence type="predicted"/>
<dbReference type="InterPro" id="IPR008274">
    <property type="entry name" value="AldOxase/xan_DH_MoCoBD1"/>
</dbReference>
<comment type="cofactor">
    <cofactor evidence="1">
        <name>Mo-molybdopterin cytosine dinucleotide</name>
        <dbReference type="ChEBI" id="CHEBI:71308"/>
    </cofactor>
</comment>
<organism evidence="3 4">
    <name type="scientific">Desulforhabdus amnigena</name>
    <dbReference type="NCBI Taxonomy" id="40218"/>
    <lineage>
        <taxon>Bacteria</taxon>
        <taxon>Pseudomonadati</taxon>
        <taxon>Thermodesulfobacteriota</taxon>
        <taxon>Syntrophobacteria</taxon>
        <taxon>Syntrophobacterales</taxon>
        <taxon>Syntrophobacteraceae</taxon>
        <taxon>Desulforhabdus</taxon>
    </lineage>
</organism>
<dbReference type="InterPro" id="IPR016208">
    <property type="entry name" value="Ald_Oxase/xanthine_DH-like"/>
</dbReference>
<dbReference type="GO" id="GO:0016491">
    <property type="term" value="F:oxidoreductase activity"/>
    <property type="evidence" value="ECO:0007669"/>
    <property type="project" value="InterPro"/>
</dbReference>
<feature type="domain" description="Aldehyde oxidase/xanthine dehydrogenase a/b hammerhead" evidence="2">
    <location>
        <begin position="11"/>
        <end position="118"/>
    </location>
</feature>